<feature type="compositionally biased region" description="Low complexity" evidence="1">
    <location>
        <begin position="1"/>
        <end position="11"/>
    </location>
</feature>
<evidence type="ECO:0000313" key="3">
    <source>
        <dbReference type="Proteomes" id="UP000029120"/>
    </source>
</evidence>
<keyword evidence="3" id="KW-1185">Reference proteome</keyword>
<name>A0A087HLX5_ARAAL</name>
<feature type="compositionally biased region" description="Basic and acidic residues" evidence="1">
    <location>
        <begin position="177"/>
        <end position="188"/>
    </location>
</feature>
<dbReference type="EMBL" id="CM002869">
    <property type="protein sequence ID" value="KFK43127.1"/>
    <property type="molecule type" value="Genomic_DNA"/>
</dbReference>
<accession>A0A087HLX5</accession>
<dbReference type="Gramene" id="KFK43127">
    <property type="protein sequence ID" value="KFK43127"/>
    <property type="gene ID" value="AALP_AA1G083800"/>
</dbReference>
<evidence type="ECO:0000313" key="2">
    <source>
        <dbReference type="EMBL" id="KFK43127.1"/>
    </source>
</evidence>
<feature type="region of interest" description="Disordered" evidence="1">
    <location>
        <begin position="51"/>
        <end position="87"/>
    </location>
</feature>
<protein>
    <submittedName>
        <fullName evidence="2">Uncharacterized protein</fullName>
    </submittedName>
</protein>
<organism evidence="2 3">
    <name type="scientific">Arabis alpina</name>
    <name type="common">Alpine rock-cress</name>
    <dbReference type="NCBI Taxonomy" id="50452"/>
    <lineage>
        <taxon>Eukaryota</taxon>
        <taxon>Viridiplantae</taxon>
        <taxon>Streptophyta</taxon>
        <taxon>Embryophyta</taxon>
        <taxon>Tracheophyta</taxon>
        <taxon>Spermatophyta</taxon>
        <taxon>Magnoliopsida</taxon>
        <taxon>eudicotyledons</taxon>
        <taxon>Gunneridae</taxon>
        <taxon>Pentapetalae</taxon>
        <taxon>rosids</taxon>
        <taxon>malvids</taxon>
        <taxon>Brassicales</taxon>
        <taxon>Brassicaceae</taxon>
        <taxon>Arabideae</taxon>
        <taxon>Arabis</taxon>
    </lineage>
</organism>
<proteinExistence type="predicted"/>
<evidence type="ECO:0000256" key="1">
    <source>
        <dbReference type="SAM" id="MobiDB-lite"/>
    </source>
</evidence>
<feature type="compositionally biased region" description="Polar residues" evidence="1">
    <location>
        <begin position="275"/>
        <end position="288"/>
    </location>
</feature>
<dbReference type="Proteomes" id="UP000029120">
    <property type="component" value="Chromosome 1"/>
</dbReference>
<feature type="region of interest" description="Disordered" evidence="1">
    <location>
        <begin position="111"/>
        <end position="189"/>
    </location>
</feature>
<dbReference type="OrthoDB" id="10650999at2759"/>
<feature type="region of interest" description="Disordered" evidence="1">
    <location>
        <begin position="1"/>
        <end position="23"/>
    </location>
</feature>
<dbReference type="AlphaFoldDB" id="A0A087HLX5"/>
<feature type="region of interest" description="Disordered" evidence="1">
    <location>
        <begin position="262"/>
        <end position="306"/>
    </location>
</feature>
<sequence>MGQISSSGPSSSRRKPVRRDILPELESSRGSVVKLAGEQLSTKEWIQKSFGSGGLEASGEIGSPSRVEESSSPHPVAKRAKTQPAPWYKATEEEAAIENAVCYQTERWDEKEKKRRDSVVDTESETVEMMRGGHEGRRCVNPAKEARVSIPSEVDQSFDGADGLNGLAGEEAQQVDPADHQGPRKQESAGEFGLIVGNLDMDLFPHLSPTDIISPLKGMVHKVHKPNRVEQRLGRSLGVKKKIGHNPFQGKRINKYMSLALLDPPTGPPVLDAVSNPSPSKTGPTEGKSSMDQKEPVAQEDPPGAE</sequence>
<gene>
    <name evidence="2" type="ordered locus">AALP_Aa1g083800</name>
</gene>
<reference evidence="3" key="1">
    <citation type="journal article" date="2015" name="Nat. Plants">
        <title>Genome expansion of Arabis alpina linked with retrotransposition and reduced symmetric DNA methylation.</title>
        <authorList>
            <person name="Willing E.M."/>
            <person name="Rawat V."/>
            <person name="Mandakova T."/>
            <person name="Maumus F."/>
            <person name="James G.V."/>
            <person name="Nordstroem K.J."/>
            <person name="Becker C."/>
            <person name="Warthmann N."/>
            <person name="Chica C."/>
            <person name="Szarzynska B."/>
            <person name="Zytnicki M."/>
            <person name="Albani M.C."/>
            <person name="Kiefer C."/>
            <person name="Bergonzi S."/>
            <person name="Castaings L."/>
            <person name="Mateos J.L."/>
            <person name="Berns M.C."/>
            <person name="Bujdoso N."/>
            <person name="Piofczyk T."/>
            <person name="de Lorenzo L."/>
            <person name="Barrero-Sicilia C."/>
            <person name="Mateos I."/>
            <person name="Piednoel M."/>
            <person name="Hagmann J."/>
            <person name="Chen-Min-Tao R."/>
            <person name="Iglesias-Fernandez R."/>
            <person name="Schuster S.C."/>
            <person name="Alonso-Blanco C."/>
            <person name="Roudier F."/>
            <person name="Carbonero P."/>
            <person name="Paz-Ares J."/>
            <person name="Davis S.J."/>
            <person name="Pecinka A."/>
            <person name="Quesneville H."/>
            <person name="Colot V."/>
            <person name="Lysak M.A."/>
            <person name="Weigel D."/>
            <person name="Coupland G."/>
            <person name="Schneeberger K."/>
        </authorList>
    </citation>
    <scope>NUCLEOTIDE SEQUENCE [LARGE SCALE GENOMIC DNA]</scope>
    <source>
        <strain evidence="3">cv. Pajares</strain>
    </source>
</reference>